<protein>
    <recommendedName>
        <fullName evidence="1">Protein kinase domain-containing protein</fullName>
    </recommendedName>
</protein>
<dbReference type="GO" id="GO:0004672">
    <property type="term" value="F:protein kinase activity"/>
    <property type="evidence" value="ECO:0007669"/>
    <property type="project" value="InterPro"/>
</dbReference>
<dbReference type="AlphaFoldDB" id="A0AAD9KXH0"/>
<dbReference type="EMBL" id="JAODUO010000510">
    <property type="protein sequence ID" value="KAK2179135.1"/>
    <property type="molecule type" value="Genomic_DNA"/>
</dbReference>
<proteinExistence type="predicted"/>
<organism evidence="2 3">
    <name type="scientific">Ridgeia piscesae</name>
    <name type="common">Tubeworm</name>
    <dbReference type="NCBI Taxonomy" id="27915"/>
    <lineage>
        <taxon>Eukaryota</taxon>
        <taxon>Metazoa</taxon>
        <taxon>Spiralia</taxon>
        <taxon>Lophotrochozoa</taxon>
        <taxon>Annelida</taxon>
        <taxon>Polychaeta</taxon>
        <taxon>Sedentaria</taxon>
        <taxon>Canalipalpata</taxon>
        <taxon>Sabellida</taxon>
        <taxon>Siboglinidae</taxon>
        <taxon>Ridgeia</taxon>
    </lineage>
</organism>
<evidence type="ECO:0000259" key="1">
    <source>
        <dbReference type="PROSITE" id="PS50011"/>
    </source>
</evidence>
<dbReference type="Pfam" id="PF00069">
    <property type="entry name" value="Pkinase"/>
    <property type="match status" value="1"/>
</dbReference>
<dbReference type="InterPro" id="IPR000719">
    <property type="entry name" value="Prot_kinase_dom"/>
</dbReference>
<name>A0AAD9KXH0_RIDPI</name>
<dbReference type="Gene3D" id="1.10.510.10">
    <property type="entry name" value="Transferase(Phosphotransferase) domain 1"/>
    <property type="match status" value="1"/>
</dbReference>
<keyword evidence="3" id="KW-1185">Reference proteome</keyword>
<accession>A0AAD9KXH0</accession>
<dbReference type="PROSITE" id="PS50011">
    <property type="entry name" value="PROTEIN_KINASE_DOM"/>
    <property type="match status" value="1"/>
</dbReference>
<dbReference type="PANTHER" id="PTHR24347">
    <property type="entry name" value="SERINE/THREONINE-PROTEIN KINASE"/>
    <property type="match status" value="1"/>
</dbReference>
<dbReference type="SUPFAM" id="SSF56112">
    <property type="entry name" value="Protein kinase-like (PK-like)"/>
    <property type="match status" value="1"/>
</dbReference>
<comment type="caution">
    <text evidence="2">The sequence shown here is derived from an EMBL/GenBank/DDBJ whole genome shotgun (WGS) entry which is preliminary data.</text>
</comment>
<sequence length="42" mass="4635">MKQSLLKTVCGTPGYCAPEVLKNSTYSRAVDMWAIGVIIYIL</sequence>
<dbReference type="Proteomes" id="UP001209878">
    <property type="component" value="Unassembled WGS sequence"/>
</dbReference>
<feature type="domain" description="Protein kinase" evidence="1">
    <location>
        <begin position="1"/>
        <end position="42"/>
    </location>
</feature>
<dbReference type="InterPro" id="IPR011009">
    <property type="entry name" value="Kinase-like_dom_sf"/>
</dbReference>
<reference evidence="2" key="1">
    <citation type="journal article" date="2023" name="Mol. Biol. Evol.">
        <title>Third-Generation Sequencing Reveals the Adaptive Role of the Epigenome in Three Deep-Sea Polychaetes.</title>
        <authorList>
            <person name="Perez M."/>
            <person name="Aroh O."/>
            <person name="Sun Y."/>
            <person name="Lan Y."/>
            <person name="Juniper S.K."/>
            <person name="Young C.R."/>
            <person name="Angers B."/>
            <person name="Qian P.Y."/>
        </authorList>
    </citation>
    <scope>NUCLEOTIDE SEQUENCE</scope>
    <source>
        <strain evidence="2">R07B-5</strain>
    </source>
</reference>
<evidence type="ECO:0000313" key="2">
    <source>
        <dbReference type="EMBL" id="KAK2179135.1"/>
    </source>
</evidence>
<evidence type="ECO:0000313" key="3">
    <source>
        <dbReference type="Proteomes" id="UP001209878"/>
    </source>
</evidence>
<dbReference type="GO" id="GO:0005524">
    <property type="term" value="F:ATP binding"/>
    <property type="evidence" value="ECO:0007669"/>
    <property type="project" value="InterPro"/>
</dbReference>
<gene>
    <name evidence="2" type="ORF">NP493_510g00000</name>
</gene>